<feature type="transmembrane region" description="Helical" evidence="4">
    <location>
        <begin position="42"/>
        <end position="62"/>
    </location>
</feature>
<gene>
    <name evidence="5" type="ORF">IV203_018156</name>
</gene>
<keyword evidence="6" id="KW-1185">Reference proteome</keyword>
<evidence type="ECO:0000256" key="2">
    <source>
        <dbReference type="ARBA" id="ARBA00022692"/>
    </source>
</evidence>
<name>A0A9K3Q5M6_9STRA</name>
<keyword evidence="5" id="KW-0808">Transferase</keyword>
<dbReference type="PANTHER" id="PTHR21461:SF69">
    <property type="entry name" value="GLYCOSYLTRANSFERASE FAMILY 92 PROTEIN"/>
    <property type="match status" value="1"/>
</dbReference>
<dbReference type="GO" id="GO:0016020">
    <property type="term" value="C:membrane"/>
    <property type="evidence" value="ECO:0007669"/>
    <property type="project" value="UniProtKB-SubCell"/>
</dbReference>
<dbReference type="Pfam" id="PF13704">
    <property type="entry name" value="Glyco_tranf_2_4"/>
    <property type="match status" value="1"/>
</dbReference>
<proteinExistence type="predicted"/>
<dbReference type="EMBL" id="JAGRRH010000003">
    <property type="protein sequence ID" value="KAG7372013.1"/>
    <property type="molecule type" value="Genomic_DNA"/>
</dbReference>
<keyword evidence="2 4" id="KW-0812">Transmembrane</keyword>
<reference evidence="5" key="2">
    <citation type="submission" date="2021-04" db="EMBL/GenBank/DDBJ databases">
        <authorList>
            <person name="Podell S."/>
        </authorList>
    </citation>
    <scope>NUCLEOTIDE SEQUENCE</scope>
    <source>
        <strain evidence="5">Hildebrandi</strain>
    </source>
</reference>
<keyword evidence="3 4" id="KW-1133">Transmembrane helix</keyword>
<organism evidence="5 6">
    <name type="scientific">Nitzschia inconspicua</name>
    <dbReference type="NCBI Taxonomy" id="303405"/>
    <lineage>
        <taxon>Eukaryota</taxon>
        <taxon>Sar</taxon>
        <taxon>Stramenopiles</taxon>
        <taxon>Ochrophyta</taxon>
        <taxon>Bacillariophyta</taxon>
        <taxon>Bacillariophyceae</taxon>
        <taxon>Bacillariophycidae</taxon>
        <taxon>Bacillariales</taxon>
        <taxon>Bacillariaceae</taxon>
        <taxon>Nitzschia</taxon>
    </lineage>
</organism>
<dbReference type="GO" id="GO:0016757">
    <property type="term" value="F:glycosyltransferase activity"/>
    <property type="evidence" value="ECO:0007669"/>
    <property type="project" value="TreeGrafter"/>
</dbReference>
<sequence length="466" mass="53838">MMYPPIAQKEIKSLSRCRTMSSFNGNDFSPNGGSRRFTRIGVAVWSLTCCVFGITFGIHYGLHATASTNLFDLGLTMTWNCPSSVLEQDKFSMNAPVSKRDSSLTSLSYHYKASETKDYFRTVVNQKNPRERPIVEPLPVRPLSEPTAALCTIVKGSERYLNEWLDYNVAIGFSAIYLYDNYDTPSLESWLNENRPGGHSSWSQYITVFHWPGSAQQMPTIRDCTLVTKSRNHTWTAFYDDDEYMVLKKHQNVVEYLVEYLPSGSININWQLYGPEDPTDTSYVNMTLEEIQELKEGQVAFHSQRLSHKLGLPMPLIQRNQHMLQFPTHLNGKEAMSSKVIVHLDSFVQWPKNIPHIVEVKPGTKNWNSEGMELDLTSPQPWRVYSTGEIAALHHYRFRSVPEYLYKSCTRGRPDSNDAKQTKDYCRSAVQIMKKQLFQFREVWDDSAWAMLKAKVPWYQKFEELR</sequence>
<dbReference type="GO" id="GO:0005737">
    <property type="term" value="C:cytoplasm"/>
    <property type="evidence" value="ECO:0007669"/>
    <property type="project" value="TreeGrafter"/>
</dbReference>
<protein>
    <submittedName>
        <fullName evidence="5">Glycosyl transferase family 2 protein</fullName>
    </submittedName>
</protein>
<comment type="caution">
    <text evidence="5">The sequence shown here is derived from an EMBL/GenBank/DDBJ whole genome shotgun (WGS) entry which is preliminary data.</text>
</comment>
<evidence type="ECO:0000313" key="5">
    <source>
        <dbReference type="EMBL" id="KAG7372013.1"/>
    </source>
</evidence>
<dbReference type="AlphaFoldDB" id="A0A9K3Q5M6"/>
<accession>A0A9K3Q5M6</accession>
<evidence type="ECO:0000256" key="1">
    <source>
        <dbReference type="ARBA" id="ARBA00004167"/>
    </source>
</evidence>
<dbReference type="OrthoDB" id="46148at2759"/>
<evidence type="ECO:0000256" key="3">
    <source>
        <dbReference type="ARBA" id="ARBA00022989"/>
    </source>
</evidence>
<dbReference type="Proteomes" id="UP000693970">
    <property type="component" value="Unassembled WGS sequence"/>
</dbReference>
<evidence type="ECO:0000256" key="4">
    <source>
        <dbReference type="SAM" id="Phobius"/>
    </source>
</evidence>
<dbReference type="PANTHER" id="PTHR21461">
    <property type="entry name" value="GLYCOSYLTRANSFERASE FAMILY 92 PROTEIN"/>
    <property type="match status" value="1"/>
</dbReference>
<reference evidence="5" key="1">
    <citation type="journal article" date="2021" name="Sci. Rep.">
        <title>Diploid genomic architecture of Nitzschia inconspicua, an elite biomass production diatom.</title>
        <authorList>
            <person name="Oliver A."/>
            <person name="Podell S."/>
            <person name="Pinowska A."/>
            <person name="Traller J.C."/>
            <person name="Smith S.R."/>
            <person name="McClure R."/>
            <person name="Beliaev A."/>
            <person name="Bohutskyi P."/>
            <person name="Hill E.A."/>
            <person name="Rabines A."/>
            <person name="Zheng H."/>
            <person name="Allen L.Z."/>
            <person name="Kuo A."/>
            <person name="Grigoriev I.V."/>
            <person name="Allen A.E."/>
            <person name="Hazlebeck D."/>
            <person name="Allen E.E."/>
        </authorList>
    </citation>
    <scope>NUCLEOTIDE SEQUENCE</scope>
    <source>
        <strain evidence="5">Hildebrandi</strain>
    </source>
</reference>
<evidence type="ECO:0000313" key="6">
    <source>
        <dbReference type="Proteomes" id="UP000693970"/>
    </source>
</evidence>
<comment type="subcellular location">
    <subcellularLocation>
        <location evidence="1">Membrane</location>
        <topology evidence="1">Single-pass membrane protein</topology>
    </subcellularLocation>
</comment>
<keyword evidence="4" id="KW-0472">Membrane</keyword>